<dbReference type="SUPFAM" id="SSF56349">
    <property type="entry name" value="DNA breaking-rejoining enzymes"/>
    <property type="match status" value="1"/>
</dbReference>
<dbReference type="AlphaFoldDB" id="A0A8J7G8B9"/>
<dbReference type="InterPro" id="IPR011932">
    <property type="entry name" value="Recomb_XerD"/>
</dbReference>
<comment type="caution">
    <text evidence="14">The sequence shown here is derived from an EMBL/GenBank/DDBJ whole genome shotgun (WGS) entry which is preliminary data.</text>
</comment>
<dbReference type="GO" id="GO:0009037">
    <property type="term" value="F:tyrosine-based site-specific recombinase activity"/>
    <property type="evidence" value="ECO:0007669"/>
    <property type="project" value="UniProtKB-UniRule"/>
</dbReference>
<keyword evidence="5 11" id="KW-0132">Cell division</keyword>
<feature type="domain" description="Tyr recombinase" evidence="12">
    <location>
        <begin position="105"/>
        <end position="289"/>
    </location>
</feature>
<dbReference type="GO" id="GO:0003677">
    <property type="term" value="F:DNA binding"/>
    <property type="evidence" value="ECO:0007669"/>
    <property type="project" value="UniProtKB-UniRule"/>
</dbReference>
<evidence type="ECO:0000256" key="2">
    <source>
        <dbReference type="ARBA" id="ARBA00010450"/>
    </source>
</evidence>
<dbReference type="Proteomes" id="UP000622653">
    <property type="component" value="Unassembled WGS sequence"/>
</dbReference>
<evidence type="ECO:0000256" key="3">
    <source>
        <dbReference type="ARBA" id="ARBA00015810"/>
    </source>
</evidence>
<dbReference type="Pfam" id="PF02899">
    <property type="entry name" value="Phage_int_SAM_1"/>
    <property type="match status" value="1"/>
</dbReference>
<dbReference type="Pfam" id="PF00589">
    <property type="entry name" value="Phage_integrase"/>
    <property type="match status" value="1"/>
</dbReference>
<dbReference type="HAMAP" id="MF_01807">
    <property type="entry name" value="Recomb_XerD"/>
    <property type="match status" value="1"/>
</dbReference>
<evidence type="ECO:0000259" key="12">
    <source>
        <dbReference type="PROSITE" id="PS51898"/>
    </source>
</evidence>
<dbReference type="Gene3D" id="1.10.150.130">
    <property type="match status" value="1"/>
</dbReference>
<feature type="active site" evidence="11">
    <location>
        <position position="169"/>
    </location>
</feature>
<dbReference type="PANTHER" id="PTHR30349">
    <property type="entry name" value="PHAGE INTEGRASE-RELATED"/>
    <property type="match status" value="1"/>
</dbReference>
<keyword evidence="10 11" id="KW-0131">Cell cycle</keyword>
<reference evidence="14" key="1">
    <citation type="submission" date="2020-11" db="EMBL/GenBank/DDBJ databases">
        <title>Multidrug resistant novel bacterium Savagea serpentis sp. nov., isolated from the scats of a vine snake (Ahaetulla nasuta).</title>
        <authorList>
            <person name="Venkata Ramana V."/>
            <person name="Vikas Patil S."/>
            <person name="Yogita Lugani V."/>
        </authorList>
    </citation>
    <scope>NUCLEOTIDE SEQUENCE</scope>
    <source>
        <strain evidence="14">SN6</strain>
    </source>
</reference>
<dbReference type="GO" id="GO:0007059">
    <property type="term" value="P:chromosome segregation"/>
    <property type="evidence" value="ECO:0007669"/>
    <property type="project" value="UniProtKB-UniRule"/>
</dbReference>
<dbReference type="InterPro" id="IPR011010">
    <property type="entry name" value="DNA_brk_join_enz"/>
</dbReference>
<feature type="active site" description="O-(3'-phospho-DNA)-tyrosine intermediate" evidence="11">
    <location>
        <position position="276"/>
    </location>
</feature>
<feature type="active site" evidence="11">
    <location>
        <position position="145"/>
    </location>
</feature>
<evidence type="ECO:0000256" key="4">
    <source>
        <dbReference type="ARBA" id="ARBA00022490"/>
    </source>
</evidence>
<dbReference type="RefSeq" id="WP_194561504.1">
    <property type="nucleotide sequence ID" value="NZ_JADKPV010000001.1"/>
</dbReference>
<sequence length="295" mass="34549">MRDIDEFIHFLIVERQLAHNTIEAYRRDLTLYEQYRKERGISEWQKMTRLLIVDYLQQLQAEGRSSRTLARHISTLRMFHQFLIREQLSDHDPTVLLQLPQIAKTLPTILTIEQVDRLLAQPDLSKPQGVRDRAMLELLYGTGIRVSELVDSDIDSVQLEIGFIRVIGKGNKERILPLGKHAKQALQKYITEARLTFLQKQYDKTPLFVNMRGKRLTRQGIWKIVKQYAILANIQKELTPHTLRHTFATHLVENGADLRAVQELLGHTDISTTQIYTHVSRKHLKEMYDQYHPRA</sequence>
<dbReference type="Gene3D" id="1.10.443.10">
    <property type="entry name" value="Intergrase catalytic core"/>
    <property type="match status" value="1"/>
</dbReference>
<evidence type="ECO:0000259" key="13">
    <source>
        <dbReference type="PROSITE" id="PS51900"/>
    </source>
</evidence>
<dbReference type="GO" id="GO:0005737">
    <property type="term" value="C:cytoplasm"/>
    <property type="evidence" value="ECO:0007669"/>
    <property type="project" value="UniProtKB-SubCell"/>
</dbReference>
<dbReference type="InterPro" id="IPR023009">
    <property type="entry name" value="Tyrosine_recombinase_XerC/XerD"/>
</dbReference>
<proteinExistence type="inferred from homology"/>
<dbReference type="GO" id="GO:0051301">
    <property type="term" value="P:cell division"/>
    <property type="evidence" value="ECO:0007669"/>
    <property type="project" value="UniProtKB-KW"/>
</dbReference>
<dbReference type="HAMAP" id="MF_01808">
    <property type="entry name" value="Recomb_XerC_XerD"/>
    <property type="match status" value="1"/>
</dbReference>
<evidence type="ECO:0000256" key="6">
    <source>
        <dbReference type="ARBA" id="ARBA00022829"/>
    </source>
</evidence>
<evidence type="ECO:0000313" key="15">
    <source>
        <dbReference type="Proteomes" id="UP000622653"/>
    </source>
</evidence>
<organism evidence="14 15">
    <name type="scientific">Savagea serpentis</name>
    <dbReference type="NCBI Taxonomy" id="2785297"/>
    <lineage>
        <taxon>Bacteria</taxon>
        <taxon>Bacillati</taxon>
        <taxon>Bacillota</taxon>
        <taxon>Bacilli</taxon>
        <taxon>Bacillales</taxon>
        <taxon>Caryophanaceae</taxon>
        <taxon>Savagea</taxon>
    </lineage>
</organism>
<name>A0A8J7G8B9_9BACL</name>
<gene>
    <name evidence="11 14" type="primary">xerD</name>
    <name evidence="14" type="ORF">IRY55_01585</name>
</gene>
<feature type="active site" evidence="11">
    <location>
        <position position="244"/>
    </location>
</feature>
<dbReference type="PROSITE" id="PS51900">
    <property type="entry name" value="CB"/>
    <property type="match status" value="1"/>
</dbReference>
<dbReference type="NCBIfam" id="NF040815">
    <property type="entry name" value="recomb_XerA_Arch"/>
    <property type="match status" value="1"/>
</dbReference>
<protein>
    <recommendedName>
        <fullName evidence="3 11">Tyrosine recombinase XerD</fullName>
    </recommendedName>
</protein>
<comment type="similarity">
    <text evidence="2 11">Belongs to the 'phage' integrase family. XerD subfamily.</text>
</comment>
<dbReference type="PANTHER" id="PTHR30349:SF81">
    <property type="entry name" value="TYROSINE RECOMBINASE XERC"/>
    <property type="match status" value="1"/>
</dbReference>
<dbReference type="InterPro" id="IPR050090">
    <property type="entry name" value="Tyrosine_recombinase_XerCD"/>
</dbReference>
<dbReference type="InterPro" id="IPR004107">
    <property type="entry name" value="Integrase_SAM-like_N"/>
</dbReference>
<evidence type="ECO:0000256" key="11">
    <source>
        <dbReference type="HAMAP-Rule" id="MF_01807"/>
    </source>
</evidence>
<evidence type="ECO:0000256" key="9">
    <source>
        <dbReference type="ARBA" id="ARBA00023172"/>
    </source>
</evidence>
<keyword evidence="7 11" id="KW-0229">DNA integration</keyword>
<feature type="active site" evidence="11">
    <location>
        <position position="267"/>
    </location>
</feature>
<feature type="active site" evidence="11">
    <location>
        <position position="241"/>
    </location>
</feature>
<evidence type="ECO:0000256" key="8">
    <source>
        <dbReference type="ARBA" id="ARBA00023125"/>
    </source>
</evidence>
<feature type="domain" description="Core-binding (CB)" evidence="13">
    <location>
        <begin position="1"/>
        <end position="84"/>
    </location>
</feature>
<dbReference type="InterPro" id="IPR044068">
    <property type="entry name" value="CB"/>
</dbReference>
<dbReference type="NCBIfam" id="TIGR02225">
    <property type="entry name" value="recomb_XerD"/>
    <property type="match status" value="1"/>
</dbReference>
<dbReference type="InterPro" id="IPR013762">
    <property type="entry name" value="Integrase-like_cat_sf"/>
</dbReference>
<evidence type="ECO:0000313" key="14">
    <source>
        <dbReference type="EMBL" id="MBF4500039.1"/>
    </source>
</evidence>
<dbReference type="InterPro" id="IPR010998">
    <property type="entry name" value="Integrase_recombinase_N"/>
</dbReference>
<dbReference type="InterPro" id="IPR002104">
    <property type="entry name" value="Integrase_catalytic"/>
</dbReference>
<keyword evidence="9 11" id="KW-0233">DNA recombination</keyword>
<evidence type="ECO:0000256" key="10">
    <source>
        <dbReference type="ARBA" id="ARBA00023306"/>
    </source>
</evidence>
<dbReference type="EMBL" id="JADKPV010000001">
    <property type="protein sequence ID" value="MBF4500039.1"/>
    <property type="molecule type" value="Genomic_DNA"/>
</dbReference>
<dbReference type="PROSITE" id="PS51898">
    <property type="entry name" value="TYR_RECOMBINASE"/>
    <property type="match status" value="1"/>
</dbReference>
<dbReference type="GO" id="GO:0006313">
    <property type="term" value="P:DNA transposition"/>
    <property type="evidence" value="ECO:0007669"/>
    <property type="project" value="UniProtKB-UniRule"/>
</dbReference>
<keyword evidence="15" id="KW-1185">Reference proteome</keyword>
<keyword evidence="8 11" id="KW-0238">DNA-binding</keyword>
<keyword evidence="6 11" id="KW-0159">Chromosome partition</keyword>
<evidence type="ECO:0000256" key="7">
    <source>
        <dbReference type="ARBA" id="ARBA00022908"/>
    </source>
</evidence>
<comment type="subcellular location">
    <subcellularLocation>
        <location evidence="1 11">Cytoplasm</location>
    </subcellularLocation>
</comment>
<comment type="subunit">
    <text evidence="11">Forms a cyclic heterotetrameric complex composed of two molecules of XerC and two molecules of XerD.</text>
</comment>
<accession>A0A8J7G8B9</accession>
<dbReference type="SUPFAM" id="SSF47823">
    <property type="entry name" value="lambda integrase-like, N-terminal domain"/>
    <property type="match status" value="1"/>
</dbReference>
<evidence type="ECO:0000256" key="5">
    <source>
        <dbReference type="ARBA" id="ARBA00022618"/>
    </source>
</evidence>
<comment type="function">
    <text evidence="11">Site-specific tyrosine recombinase, which acts by catalyzing the cutting and rejoining of the recombining DNA molecules. The XerC-XerD complex is essential to convert dimers of the bacterial chromosome into monomers to permit their segregation at cell division. It also contributes to the segregational stability of plasmids.</text>
</comment>
<evidence type="ECO:0000256" key="1">
    <source>
        <dbReference type="ARBA" id="ARBA00004496"/>
    </source>
</evidence>
<dbReference type="CDD" id="cd00798">
    <property type="entry name" value="INT_XerDC_C"/>
    <property type="match status" value="1"/>
</dbReference>
<dbReference type="NCBIfam" id="NF001399">
    <property type="entry name" value="PRK00283.1"/>
    <property type="match status" value="1"/>
</dbReference>
<keyword evidence="4 11" id="KW-0963">Cytoplasm</keyword>